<evidence type="ECO:0000256" key="3">
    <source>
        <dbReference type="SAM" id="MobiDB-lite"/>
    </source>
</evidence>
<comment type="caution">
    <text evidence="6">The sequence shown here is derived from an EMBL/GenBank/DDBJ whole genome shotgun (WGS) entry which is preliminary data.</text>
</comment>
<dbReference type="InterPro" id="IPR036397">
    <property type="entry name" value="RNaseH_sf"/>
</dbReference>
<dbReference type="Gene3D" id="3.10.20.370">
    <property type="match status" value="1"/>
</dbReference>
<evidence type="ECO:0000313" key="6">
    <source>
        <dbReference type="EMBL" id="KAK3518262.1"/>
    </source>
</evidence>
<dbReference type="InterPro" id="IPR056924">
    <property type="entry name" value="SH3_Tf2-1"/>
</dbReference>
<gene>
    <name evidence="6" type="ORF">QTP70_035197</name>
</gene>
<evidence type="ECO:0000313" key="7">
    <source>
        <dbReference type="Proteomes" id="UP001274896"/>
    </source>
</evidence>
<organism evidence="6 7">
    <name type="scientific">Hemibagrus guttatus</name>
    <dbReference type="NCBI Taxonomy" id="175788"/>
    <lineage>
        <taxon>Eukaryota</taxon>
        <taxon>Metazoa</taxon>
        <taxon>Chordata</taxon>
        <taxon>Craniata</taxon>
        <taxon>Vertebrata</taxon>
        <taxon>Euteleostomi</taxon>
        <taxon>Actinopterygii</taxon>
        <taxon>Neopterygii</taxon>
        <taxon>Teleostei</taxon>
        <taxon>Ostariophysi</taxon>
        <taxon>Siluriformes</taxon>
        <taxon>Bagridae</taxon>
        <taxon>Hemibagrus</taxon>
    </lineage>
</organism>
<dbReference type="PANTHER" id="PTHR37984">
    <property type="entry name" value="PROTEIN CBG26694"/>
    <property type="match status" value="1"/>
</dbReference>
<protein>
    <submittedName>
        <fullName evidence="6">Uncharacterized protein</fullName>
    </submittedName>
</protein>
<comment type="subcellular location">
    <subcellularLocation>
        <location evidence="1">Nucleus</location>
    </subcellularLocation>
</comment>
<name>A0AAE0QDF7_9TELE</name>
<feature type="domain" description="Integrase catalytic" evidence="5">
    <location>
        <begin position="268"/>
        <end position="357"/>
    </location>
</feature>
<dbReference type="InterPro" id="IPR043128">
    <property type="entry name" value="Rev_trsase/Diguanyl_cyclase"/>
</dbReference>
<dbReference type="PANTHER" id="PTHR37984:SF5">
    <property type="entry name" value="PROTEIN NYNRIN-LIKE"/>
    <property type="match status" value="1"/>
</dbReference>
<dbReference type="SUPFAM" id="SSF56672">
    <property type="entry name" value="DNA/RNA polymerases"/>
    <property type="match status" value="1"/>
</dbReference>
<dbReference type="Pfam" id="PF24626">
    <property type="entry name" value="SH3_Tf2-1"/>
    <property type="match status" value="1"/>
</dbReference>
<proteinExistence type="predicted"/>
<dbReference type="InterPro" id="IPR043502">
    <property type="entry name" value="DNA/RNA_pol_sf"/>
</dbReference>
<feature type="domain" description="Chromo" evidence="4">
    <location>
        <begin position="524"/>
        <end position="582"/>
    </location>
</feature>
<dbReference type="CDD" id="cd09274">
    <property type="entry name" value="RNase_HI_RT_Ty3"/>
    <property type="match status" value="1"/>
</dbReference>
<accession>A0AAE0QDF7</accession>
<dbReference type="InterPro" id="IPR000953">
    <property type="entry name" value="Chromo/chromo_shadow_dom"/>
</dbReference>
<feature type="region of interest" description="Disordered" evidence="3">
    <location>
        <begin position="577"/>
        <end position="621"/>
    </location>
</feature>
<evidence type="ECO:0000259" key="5">
    <source>
        <dbReference type="PROSITE" id="PS50994"/>
    </source>
</evidence>
<dbReference type="FunFam" id="3.10.20.370:FF:000003">
    <property type="entry name" value="Transposon Tf2-6 polyprotein"/>
    <property type="match status" value="1"/>
</dbReference>
<dbReference type="Gene3D" id="3.30.70.270">
    <property type="match status" value="2"/>
</dbReference>
<dbReference type="SMART" id="SM00298">
    <property type="entry name" value="CHROMO"/>
    <property type="match status" value="1"/>
</dbReference>
<dbReference type="InterPro" id="IPR050951">
    <property type="entry name" value="Retrovirus_Pol_polyprotein"/>
</dbReference>
<sequence>MLHRFVVVYIDDILIYSPNLSDHVDHVKQGIQMDCTKVEAIKSCPQPGTVKDLQHFLGFANFYRRFISGYSDLTAPLTSLLCKKPKNLSWTSGAIEAFQKLKAAFCTAPTLVHADPTWPFIVEVDTSGLGVGAVLSQRRGETPVLHPCAYFSKKLSPAEQNYDIGNRELLAIKLALEEWRHWLEGANHPFETQCQKNRIPYSLQTCLCVPSWLLDNDIRAATEDEPALPGDPDGKAYVPTSLCLSLLDLVHAFPGSGHPEGKLVPLPIPHRPWSHLGIDFATDLPVSNGFTTILVTVDRFSKACKLIPLKGLPTALETEALFSNVFRHFGIPEDIVSYRGPQFISRVWQGFFKLLGVWVQNSLRQESTKLTPFQCILGYQPPLFPWSAEPSEVPTVDHWFRESERVWESAHVHLQRAVRRQKVQVDVRRHDAPLYHPGDKVWLSTRDIRLRLPCKKLSPRYIGSFTILRQINDVTYELQLPHQYHISPTFHVSLLKPFIDSVLPRPTEPEIPPPPEIDTDDTIYQVQEVVKSRRRHGCLQYLVDWEGYGPEERSSVDQNDILDPSLLVEFHQLEDAQTLENGNEDDPGPWERDGLGGAGGGGTVTDAPTTATHPRPQSPEF</sequence>
<dbReference type="InterPro" id="IPR016197">
    <property type="entry name" value="Chromo-like_dom_sf"/>
</dbReference>
<evidence type="ECO:0000259" key="4">
    <source>
        <dbReference type="PROSITE" id="PS50013"/>
    </source>
</evidence>
<dbReference type="EMBL" id="JAUCMX010000018">
    <property type="protein sequence ID" value="KAK3518262.1"/>
    <property type="molecule type" value="Genomic_DNA"/>
</dbReference>
<dbReference type="GO" id="GO:0015074">
    <property type="term" value="P:DNA integration"/>
    <property type="evidence" value="ECO:0007669"/>
    <property type="project" value="InterPro"/>
</dbReference>
<keyword evidence="2" id="KW-0511">Multifunctional enzyme</keyword>
<dbReference type="AlphaFoldDB" id="A0AAE0QDF7"/>
<dbReference type="SUPFAM" id="SSF54160">
    <property type="entry name" value="Chromo domain-like"/>
    <property type="match status" value="1"/>
</dbReference>
<dbReference type="Pfam" id="PF00665">
    <property type="entry name" value="rve"/>
    <property type="match status" value="1"/>
</dbReference>
<dbReference type="InterPro" id="IPR012337">
    <property type="entry name" value="RNaseH-like_sf"/>
</dbReference>
<reference evidence="6" key="1">
    <citation type="submission" date="2023-06" db="EMBL/GenBank/DDBJ databases">
        <title>Male Hemibagrus guttatus genome.</title>
        <authorList>
            <person name="Bian C."/>
        </authorList>
    </citation>
    <scope>NUCLEOTIDE SEQUENCE</scope>
    <source>
        <strain evidence="6">Male_cb2023</strain>
        <tissue evidence="6">Muscle</tissue>
    </source>
</reference>
<dbReference type="GO" id="GO:0005634">
    <property type="term" value="C:nucleus"/>
    <property type="evidence" value="ECO:0007669"/>
    <property type="project" value="UniProtKB-SubCell"/>
</dbReference>
<dbReference type="FunFam" id="3.30.70.270:FF:000020">
    <property type="entry name" value="Transposon Tf2-6 polyprotein-like Protein"/>
    <property type="match status" value="1"/>
</dbReference>
<dbReference type="Proteomes" id="UP001274896">
    <property type="component" value="Unassembled WGS sequence"/>
</dbReference>
<dbReference type="SUPFAM" id="SSF53098">
    <property type="entry name" value="Ribonuclease H-like"/>
    <property type="match status" value="1"/>
</dbReference>
<dbReference type="PROSITE" id="PS50994">
    <property type="entry name" value="INTEGRASE"/>
    <property type="match status" value="1"/>
</dbReference>
<dbReference type="InterPro" id="IPR041577">
    <property type="entry name" value="RT_RNaseH_2"/>
</dbReference>
<dbReference type="Pfam" id="PF17919">
    <property type="entry name" value="RT_RNaseH_2"/>
    <property type="match status" value="1"/>
</dbReference>
<evidence type="ECO:0000256" key="1">
    <source>
        <dbReference type="ARBA" id="ARBA00004123"/>
    </source>
</evidence>
<dbReference type="GO" id="GO:0003676">
    <property type="term" value="F:nucleic acid binding"/>
    <property type="evidence" value="ECO:0007669"/>
    <property type="project" value="InterPro"/>
</dbReference>
<dbReference type="GO" id="GO:0003824">
    <property type="term" value="F:catalytic activity"/>
    <property type="evidence" value="ECO:0007669"/>
    <property type="project" value="UniProtKB-KW"/>
</dbReference>
<dbReference type="Gene3D" id="3.30.420.10">
    <property type="entry name" value="Ribonuclease H-like superfamily/Ribonuclease H"/>
    <property type="match status" value="1"/>
</dbReference>
<keyword evidence="7" id="KW-1185">Reference proteome</keyword>
<dbReference type="PROSITE" id="PS50013">
    <property type="entry name" value="CHROMO_2"/>
    <property type="match status" value="1"/>
</dbReference>
<evidence type="ECO:0000256" key="2">
    <source>
        <dbReference type="ARBA" id="ARBA00023268"/>
    </source>
</evidence>
<dbReference type="InterPro" id="IPR001584">
    <property type="entry name" value="Integrase_cat-core"/>
</dbReference>
<dbReference type="Gene3D" id="2.40.50.40">
    <property type="match status" value="1"/>
</dbReference>